<dbReference type="Pfam" id="PF13628">
    <property type="entry name" value="DUF4142"/>
    <property type="match status" value="1"/>
</dbReference>
<dbReference type="RefSeq" id="WP_186737124.1">
    <property type="nucleotide sequence ID" value="NZ_VFIA01000009.1"/>
</dbReference>
<dbReference type="InterPro" id="IPR025419">
    <property type="entry name" value="DUF4142"/>
</dbReference>
<feature type="compositionally biased region" description="Basic and acidic residues" evidence="1">
    <location>
        <begin position="174"/>
        <end position="186"/>
    </location>
</feature>
<dbReference type="InterPro" id="IPR012347">
    <property type="entry name" value="Ferritin-like"/>
</dbReference>
<evidence type="ECO:0000259" key="2">
    <source>
        <dbReference type="Pfam" id="PF13628"/>
    </source>
</evidence>
<sequence length="193" mass="21510">MKINILSALMVSGLLLGGCGKDSKEAAKEVNEKKIDQQATAISDDAKSDAKEVADNVVELFSMGMTEYELSKIALQKATNPEVRSYAQRAMNEHQQNEKQLRDMARTMNITLPATMAKDGKDRIEDLQDEKPGTAFDLQYLKEMNTVNDKATDTADDLADNAPNETVKTFARKLEEGDKKHRDQAKQMRNALN</sequence>
<feature type="domain" description="DUF4142" evidence="2">
    <location>
        <begin position="57"/>
        <end position="188"/>
    </location>
</feature>
<reference evidence="3 4" key="1">
    <citation type="submission" date="2019-06" db="EMBL/GenBank/DDBJ databases">
        <title>Spirosoma utsteinense sp. nov. isolated from Antarctic ice-free soils.</title>
        <authorList>
            <person name="Tahon G."/>
        </authorList>
    </citation>
    <scope>NUCLEOTIDE SEQUENCE [LARGE SCALE GENOMIC DNA]</scope>
    <source>
        <strain evidence="3 4">LMG 31447</strain>
    </source>
</reference>
<evidence type="ECO:0000313" key="3">
    <source>
        <dbReference type="EMBL" id="MBC3791331.1"/>
    </source>
</evidence>
<proteinExistence type="predicted"/>
<dbReference type="Proteomes" id="UP000700732">
    <property type="component" value="Unassembled WGS sequence"/>
</dbReference>
<comment type="caution">
    <text evidence="3">The sequence shown here is derived from an EMBL/GenBank/DDBJ whole genome shotgun (WGS) entry which is preliminary data.</text>
</comment>
<keyword evidence="4" id="KW-1185">Reference proteome</keyword>
<dbReference type="PANTHER" id="PTHR38593:SF1">
    <property type="entry name" value="BLR2558 PROTEIN"/>
    <property type="match status" value="1"/>
</dbReference>
<gene>
    <name evidence="3" type="ORF">FH603_1832</name>
</gene>
<dbReference type="PANTHER" id="PTHR38593">
    <property type="entry name" value="BLR2558 PROTEIN"/>
    <property type="match status" value="1"/>
</dbReference>
<dbReference type="EMBL" id="VFIA01000009">
    <property type="protein sequence ID" value="MBC3791331.1"/>
    <property type="molecule type" value="Genomic_DNA"/>
</dbReference>
<feature type="region of interest" description="Disordered" evidence="1">
    <location>
        <begin position="174"/>
        <end position="193"/>
    </location>
</feature>
<dbReference type="Gene3D" id="1.20.1260.10">
    <property type="match status" value="1"/>
</dbReference>
<name>A0ABR6W400_9BACT</name>
<protein>
    <submittedName>
        <fullName evidence="3">Membrane protein</fullName>
    </submittedName>
</protein>
<dbReference type="PROSITE" id="PS51257">
    <property type="entry name" value="PROKAR_LIPOPROTEIN"/>
    <property type="match status" value="1"/>
</dbReference>
<organism evidence="3 4">
    <name type="scientific">Spirosoma utsteinense</name>
    <dbReference type="NCBI Taxonomy" id="2585773"/>
    <lineage>
        <taxon>Bacteria</taxon>
        <taxon>Pseudomonadati</taxon>
        <taxon>Bacteroidota</taxon>
        <taxon>Cytophagia</taxon>
        <taxon>Cytophagales</taxon>
        <taxon>Cytophagaceae</taxon>
        <taxon>Spirosoma</taxon>
    </lineage>
</organism>
<accession>A0ABR6W400</accession>
<evidence type="ECO:0000256" key="1">
    <source>
        <dbReference type="SAM" id="MobiDB-lite"/>
    </source>
</evidence>
<evidence type="ECO:0000313" key="4">
    <source>
        <dbReference type="Proteomes" id="UP000700732"/>
    </source>
</evidence>